<name>A0A3A5HBX5_9ACTN</name>
<dbReference type="Gene3D" id="2.160.10.10">
    <property type="entry name" value="Hexapeptide repeat proteins"/>
    <property type="match status" value="1"/>
</dbReference>
<dbReference type="EMBL" id="QYRP01000002">
    <property type="protein sequence ID" value="RJS45550.1"/>
    <property type="molecule type" value="Genomic_DNA"/>
</dbReference>
<dbReference type="Proteomes" id="UP000276542">
    <property type="component" value="Unassembled WGS sequence"/>
</dbReference>
<dbReference type="AlphaFoldDB" id="A0A3A5HBX5"/>
<accession>A0A3A5HBX5</accession>
<gene>
    <name evidence="1" type="ORF">D4739_04490</name>
</gene>
<reference evidence="2" key="1">
    <citation type="submission" date="2018-09" db="EMBL/GenBank/DDBJ databases">
        <authorList>
            <person name="Zhu H."/>
        </authorList>
    </citation>
    <scope>NUCLEOTIDE SEQUENCE [LARGE SCALE GENOMIC DNA]</scope>
    <source>
        <strain evidence="2">K1W22B-1</strain>
    </source>
</reference>
<keyword evidence="2" id="KW-1185">Reference proteome</keyword>
<protein>
    <recommendedName>
        <fullName evidence="3">Acyltransferase</fullName>
    </recommendedName>
</protein>
<dbReference type="PANTHER" id="PTHR23416">
    <property type="entry name" value="SIALIC ACID SYNTHASE-RELATED"/>
    <property type="match status" value="1"/>
</dbReference>
<comment type="caution">
    <text evidence="1">The sequence shown here is derived from an EMBL/GenBank/DDBJ whole genome shotgun (WGS) entry which is preliminary data.</text>
</comment>
<evidence type="ECO:0000313" key="1">
    <source>
        <dbReference type="EMBL" id="RJS45550.1"/>
    </source>
</evidence>
<organism evidence="1 2">
    <name type="scientific">Nocardioides cavernaquae</name>
    <dbReference type="NCBI Taxonomy" id="2321396"/>
    <lineage>
        <taxon>Bacteria</taxon>
        <taxon>Bacillati</taxon>
        <taxon>Actinomycetota</taxon>
        <taxon>Actinomycetes</taxon>
        <taxon>Propionibacteriales</taxon>
        <taxon>Nocardioidaceae</taxon>
        <taxon>Nocardioides</taxon>
    </lineage>
</organism>
<dbReference type="InterPro" id="IPR011004">
    <property type="entry name" value="Trimer_LpxA-like_sf"/>
</dbReference>
<dbReference type="OrthoDB" id="2643438at2"/>
<evidence type="ECO:0000313" key="2">
    <source>
        <dbReference type="Proteomes" id="UP000276542"/>
    </source>
</evidence>
<dbReference type="InterPro" id="IPR051159">
    <property type="entry name" value="Hexapeptide_acetyltransf"/>
</dbReference>
<evidence type="ECO:0008006" key="3">
    <source>
        <dbReference type="Google" id="ProtNLM"/>
    </source>
</evidence>
<dbReference type="SUPFAM" id="SSF51161">
    <property type="entry name" value="Trimeric LpxA-like enzymes"/>
    <property type="match status" value="1"/>
</dbReference>
<sequence>MSWTRGEPLTAEHRSRLVNSGVLPEVLDDLTLRNVTGPLPEWWHEHGNALYLRDGMTVPEKLIEVMATYPFRDVLIVLGTGMEWFSSLLIGGDSATVFIGPNTFMTAADIYCGGESTIVLNEGVVATRGAVVDARNGGSIVCQPDQLWAAYVYIVTDDMHRLEDVETGARINSYGAHVRFGRHVWLGRDVIISGHVEIGDGAVVGMRSMVRGQKVPPRTAVAGVPARVIREGVTWRGEDTP</sequence>
<dbReference type="RefSeq" id="WP_120059450.1">
    <property type="nucleotide sequence ID" value="NZ_QYRP01000002.1"/>
</dbReference>
<proteinExistence type="predicted"/>